<keyword evidence="2" id="KW-1185">Reference proteome</keyword>
<evidence type="ECO:0008006" key="3">
    <source>
        <dbReference type="Google" id="ProtNLM"/>
    </source>
</evidence>
<organism evidence="1 2">
    <name type="scientific">Mycolicibacterium iranicum</name>
    <name type="common">Mycobacterium iranicum</name>
    <dbReference type="NCBI Taxonomy" id="912594"/>
    <lineage>
        <taxon>Bacteria</taxon>
        <taxon>Bacillati</taxon>
        <taxon>Actinomycetota</taxon>
        <taxon>Actinomycetes</taxon>
        <taxon>Mycobacteriales</taxon>
        <taxon>Mycobacteriaceae</taxon>
        <taxon>Mycolicibacterium</taxon>
    </lineage>
</organism>
<evidence type="ECO:0000313" key="2">
    <source>
        <dbReference type="Proteomes" id="UP001084650"/>
    </source>
</evidence>
<comment type="caution">
    <text evidence="1">The sequence shown here is derived from an EMBL/GenBank/DDBJ whole genome shotgun (WGS) entry which is preliminary data.</text>
</comment>
<name>A0ABT4HKJ0_MYCIR</name>
<dbReference type="RefSeq" id="WP_268787234.1">
    <property type="nucleotide sequence ID" value="NZ_JAPQYE010000011.1"/>
</dbReference>
<protein>
    <recommendedName>
        <fullName evidence="3">Methyltransferase type 12</fullName>
    </recommendedName>
</protein>
<gene>
    <name evidence="1" type="ORF">OY187_21930</name>
</gene>
<sequence length="225" mass="24665">MLSDPAAAAWIAAGRPAGDIPTSQDAPCGRCGDPRPTVPSSRVVREKFTDLDSWPYGTRRLCPACAWIYTRPPTTQNSLHIATATAPGTVYEHPQPHTLAGLLTAPDGLPHTDAVIVVVAKRRHLLPTAQWAHLATDGLVLRWDHAYAARLAELCWLRSTLGATWPQLTRPAPPTQLLKSQPADNWTTILTAWERLQPWRSTPPLWAAARVLTRTTPQSPSPPRL</sequence>
<dbReference type="EMBL" id="JAPQYE010000011">
    <property type="protein sequence ID" value="MCZ0730715.1"/>
    <property type="molecule type" value="Genomic_DNA"/>
</dbReference>
<accession>A0ABT4HKJ0</accession>
<reference evidence="1" key="1">
    <citation type="submission" date="2022-12" db="EMBL/GenBank/DDBJ databases">
        <title>Whole genome sequence of Mycolicibacterium iranicum strain SBH312.</title>
        <authorList>
            <person name="Jani J."/>
            <person name="Arifin Mustapha Z."/>
            <person name="Ahmed K."/>
            <person name="Kai Ling C."/>
        </authorList>
    </citation>
    <scope>NUCLEOTIDE SEQUENCE</scope>
    <source>
        <strain evidence="1">SBH312</strain>
    </source>
</reference>
<evidence type="ECO:0000313" key="1">
    <source>
        <dbReference type="EMBL" id="MCZ0730715.1"/>
    </source>
</evidence>
<proteinExistence type="predicted"/>
<dbReference type="Proteomes" id="UP001084650">
    <property type="component" value="Unassembled WGS sequence"/>
</dbReference>